<dbReference type="InterPro" id="IPR050553">
    <property type="entry name" value="Thioredoxin_ResA/DsbE_sf"/>
</dbReference>
<dbReference type="PROSITE" id="PS00194">
    <property type="entry name" value="THIOREDOXIN_1"/>
    <property type="match status" value="1"/>
</dbReference>
<dbReference type="SUPFAM" id="SSF52833">
    <property type="entry name" value="Thioredoxin-like"/>
    <property type="match status" value="1"/>
</dbReference>
<keyword evidence="1" id="KW-0676">Redox-active center</keyword>
<dbReference type="PANTHER" id="PTHR42852">
    <property type="entry name" value="THIOL:DISULFIDE INTERCHANGE PROTEIN DSBE"/>
    <property type="match status" value="1"/>
</dbReference>
<protein>
    <submittedName>
        <fullName evidence="4">TlpA family protein disulfide reductase</fullName>
    </submittedName>
</protein>
<keyword evidence="2" id="KW-0732">Signal</keyword>
<dbReference type="InterPro" id="IPR036249">
    <property type="entry name" value="Thioredoxin-like_sf"/>
</dbReference>
<dbReference type="CDD" id="cd02966">
    <property type="entry name" value="TlpA_like_family"/>
    <property type="match status" value="1"/>
</dbReference>
<evidence type="ECO:0000259" key="3">
    <source>
        <dbReference type="PROSITE" id="PS51352"/>
    </source>
</evidence>
<evidence type="ECO:0000256" key="1">
    <source>
        <dbReference type="ARBA" id="ARBA00023284"/>
    </source>
</evidence>
<proteinExistence type="predicted"/>
<dbReference type="PANTHER" id="PTHR42852:SF13">
    <property type="entry name" value="PROTEIN DIPZ"/>
    <property type="match status" value="1"/>
</dbReference>
<feature type="chain" id="PRO_5045092554" evidence="2">
    <location>
        <begin position="40"/>
        <end position="171"/>
    </location>
</feature>
<dbReference type="InterPro" id="IPR017937">
    <property type="entry name" value="Thioredoxin_CS"/>
</dbReference>
<keyword evidence="5" id="KW-1185">Reference proteome</keyword>
<name>A0ABT3P7Q0_9ALTE</name>
<feature type="signal peptide" evidence="2">
    <location>
        <begin position="1"/>
        <end position="39"/>
    </location>
</feature>
<evidence type="ECO:0000256" key="2">
    <source>
        <dbReference type="SAM" id="SignalP"/>
    </source>
</evidence>
<dbReference type="InterPro" id="IPR013766">
    <property type="entry name" value="Thioredoxin_domain"/>
</dbReference>
<evidence type="ECO:0000313" key="4">
    <source>
        <dbReference type="EMBL" id="MCW8108121.1"/>
    </source>
</evidence>
<sequence length="171" mass="19210">MKQSLSRTSGQKRVFFTCAFLIGVASLALGVFTATQVNADFKTVDGKEYRWQHLEGKWVVLNYFAKWCAPCLRELPELNRFADSVDEDVKLFGVNYDPMPTPEIQALIREFKIQFPVIPNEVDNKLPTQTPGYLPATFIIAPNGDVAATLFGEQTEKGLHQKIQALKSQSL</sequence>
<dbReference type="Pfam" id="PF00578">
    <property type="entry name" value="AhpC-TSA"/>
    <property type="match status" value="1"/>
</dbReference>
<evidence type="ECO:0000313" key="5">
    <source>
        <dbReference type="Proteomes" id="UP001142810"/>
    </source>
</evidence>
<dbReference type="Proteomes" id="UP001142810">
    <property type="component" value="Unassembled WGS sequence"/>
</dbReference>
<dbReference type="PROSITE" id="PS51352">
    <property type="entry name" value="THIOREDOXIN_2"/>
    <property type="match status" value="1"/>
</dbReference>
<dbReference type="InterPro" id="IPR000866">
    <property type="entry name" value="AhpC/TSA"/>
</dbReference>
<reference evidence="4" key="1">
    <citation type="submission" date="2022-11" db="EMBL/GenBank/DDBJ databases">
        <title>Alteromonas sp. nov., isolated from sea water of the Qingdao.</title>
        <authorList>
            <person name="Wang Q."/>
        </authorList>
    </citation>
    <scope>NUCLEOTIDE SEQUENCE</scope>
    <source>
        <strain evidence="4">ASW11-7</strain>
    </source>
</reference>
<feature type="domain" description="Thioredoxin" evidence="3">
    <location>
        <begin position="28"/>
        <end position="168"/>
    </location>
</feature>
<comment type="caution">
    <text evidence="4">The sequence shown here is derived from an EMBL/GenBank/DDBJ whole genome shotgun (WGS) entry which is preliminary data.</text>
</comment>
<gene>
    <name evidence="4" type="ORF">OPS25_06405</name>
</gene>
<accession>A0ABT3P7Q0</accession>
<organism evidence="4 5">
    <name type="scientific">Alteromonas aquimaris</name>
    <dbReference type="NCBI Taxonomy" id="2998417"/>
    <lineage>
        <taxon>Bacteria</taxon>
        <taxon>Pseudomonadati</taxon>
        <taxon>Pseudomonadota</taxon>
        <taxon>Gammaproteobacteria</taxon>
        <taxon>Alteromonadales</taxon>
        <taxon>Alteromonadaceae</taxon>
        <taxon>Alteromonas/Salinimonas group</taxon>
        <taxon>Alteromonas</taxon>
    </lineage>
</organism>
<dbReference type="EMBL" id="JAPFRD010000009">
    <property type="protein sequence ID" value="MCW8108121.1"/>
    <property type="molecule type" value="Genomic_DNA"/>
</dbReference>
<dbReference type="Gene3D" id="3.40.30.10">
    <property type="entry name" value="Glutaredoxin"/>
    <property type="match status" value="1"/>
</dbReference>
<dbReference type="RefSeq" id="WP_265616817.1">
    <property type="nucleotide sequence ID" value="NZ_JAPFRD010000009.1"/>
</dbReference>